<keyword evidence="4" id="KW-1185">Reference proteome</keyword>
<dbReference type="GO" id="GO:0005829">
    <property type="term" value="C:cytosol"/>
    <property type="evidence" value="ECO:0007669"/>
    <property type="project" value="TreeGrafter"/>
</dbReference>
<comment type="similarity">
    <text evidence="1">Belongs to the MoeA family.</text>
</comment>
<dbReference type="SUPFAM" id="SSF63867">
    <property type="entry name" value="MoeA C-terminal domain-like"/>
    <property type="match status" value="1"/>
</dbReference>
<comment type="caution">
    <text evidence="3">The sequence shown here is derived from an EMBL/GenBank/DDBJ whole genome shotgun (WGS) entry which is preliminary data.</text>
</comment>
<dbReference type="PATRIC" id="fig|1189621.3.peg.1164"/>
<keyword evidence="1" id="KW-0479">Metal-binding</keyword>
<dbReference type="EC" id="2.10.1.1" evidence="1"/>
<organism evidence="3 4">
    <name type="scientific">Nitritalea halalkaliphila LW7</name>
    <dbReference type="NCBI Taxonomy" id="1189621"/>
    <lineage>
        <taxon>Bacteria</taxon>
        <taxon>Pseudomonadati</taxon>
        <taxon>Bacteroidota</taxon>
        <taxon>Cytophagia</taxon>
        <taxon>Cytophagales</taxon>
        <taxon>Cyclobacteriaceae</taxon>
        <taxon>Nitritalea</taxon>
    </lineage>
</organism>
<dbReference type="PANTHER" id="PTHR10192">
    <property type="entry name" value="MOLYBDOPTERIN BIOSYNTHESIS PROTEIN"/>
    <property type="match status" value="1"/>
</dbReference>
<comment type="catalytic activity">
    <reaction evidence="1">
        <text>adenylyl-molybdopterin + molybdate = Mo-molybdopterin + AMP + H(+)</text>
        <dbReference type="Rhea" id="RHEA:35047"/>
        <dbReference type="ChEBI" id="CHEBI:15378"/>
        <dbReference type="ChEBI" id="CHEBI:36264"/>
        <dbReference type="ChEBI" id="CHEBI:62727"/>
        <dbReference type="ChEBI" id="CHEBI:71302"/>
        <dbReference type="ChEBI" id="CHEBI:456215"/>
    </reaction>
</comment>
<dbReference type="AlphaFoldDB" id="I5C7M8"/>
<dbReference type="GO" id="GO:0006777">
    <property type="term" value="P:Mo-molybdopterin cofactor biosynthetic process"/>
    <property type="evidence" value="ECO:0007669"/>
    <property type="project" value="UniProtKB-UniRule"/>
</dbReference>
<dbReference type="STRING" id="1189621.A3SI_05584"/>
<comment type="cofactor">
    <cofactor evidence="1">
        <name>Mg(2+)</name>
        <dbReference type="ChEBI" id="CHEBI:18420"/>
    </cofactor>
</comment>
<reference evidence="3 4" key="1">
    <citation type="submission" date="2012-05" db="EMBL/GenBank/DDBJ databases">
        <title>Genome sequence of Nitritalea halalkaliphila LW7.</title>
        <authorList>
            <person name="Jangir P.K."/>
            <person name="Singh A."/>
            <person name="Shivaji S."/>
            <person name="Sharma R."/>
        </authorList>
    </citation>
    <scope>NUCLEOTIDE SEQUENCE [LARGE SCALE GENOMIC DNA]</scope>
    <source>
        <strain evidence="3 4">LW7</strain>
    </source>
</reference>
<evidence type="ECO:0000313" key="4">
    <source>
        <dbReference type="Proteomes" id="UP000005551"/>
    </source>
</evidence>
<keyword evidence="1" id="KW-0500">Molybdenum</keyword>
<dbReference type="RefSeq" id="WP_009053885.1">
    <property type="nucleotide sequence ID" value="NZ_AJYA01000012.1"/>
</dbReference>
<dbReference type="SMART" id="SM00852">
    <property type="entry name" value="MoCF_biosynth"/>
    <property type="match status" value="1"/>
</dbReference>
<gene>
    <name evidence="3" type="ORF">A3SI_05584</name>
</gene>
<dbReference type="UniPathway" id="UPA00344"/>
<dbReference type="GO" id="GO:0061599">
    <property type="term" value="F:molybdopterin molybdotransferase activity"/>
    <property type="evidence" value="ECO:0007669"/>
    <property type="project" value="UniProtKB-UniRule"/>
</dbReference>
<dbReference type="Pfam" id="PF00994">
    <property type="entry name" value="MoCF_biosynth"/>
    <property type="match status" value="1"/>
</dbReference>
<dbReference type="InterPro" id="IPR036135">
    <property type="entry name" value="MoeA_linker/N_sf"/>
</dbReference>
<evidence type="ECO:0000256" key="1">
    <source>
        <dbReference type="RuleBase" id="RU365090"/>
    </source>
</evidence>
<dbReference type="SUPFAM" id="SSF53218">
    <property type="entry name" value="Molybdenum cofactor biosynthesis proteins"/>
    <property type="match status" value="1"/>
</dbReference>
<dbReference type="InterPro" id="IPR038987">
    <property type="entry name" value="MoeA-like"/>
</dbReference>
<dbReference type="CDD" id="cd00887">
    <property type="entry name" value="MoeA"/>
    <property type="match status" value="1"/>
</dbReference>
<dbReference type="SUPFAM" id="SSF63882">
    <property type="entry name" value="MoeA N-terminal region -like"/>
    <property type="match status" value="1"/>
</dbReference>
<protein>
    <recommendedName>
        <fullName evidence="1">Molybdopterin molybdenumtransferase</fullName>
        <ecNumber evidence="1">2.10.1.1</ecNumber>
    </recommendedName>
</protein>
<dbReference type="InterPro" id="IPR001453">
    <property type="entry name" value="MoaB/Mog_dom"/>
</dbReference>
<dbReference type="PANTHER" id="PTHR10192:SF5">
    <property type="entry name" value="GEPHYRIN"/>
    <property type="match status" value="1"/>
</dbReference>
<accession>I5C7M8</accession>
<name>I5C7M8_9BACT</name>
<dbReference type="EMBL" id="AJYA01000012">
    <property type="protein sequence ID" value="EIM77830.1"/>
    <property type="molecule type" value="Genomic_DNA"/>
</dbReference>
<sequence length="276" mass="30149">MFTGQHIRLAGSQTEKGALVATPGMPLHAAMVGFLAGMGLATIPVYKKPSIQLMQSGEELVTPGKPLNFGQIYESNSYTIQAALREAHFDVSALPTLPDHFETIRDSISAGLDTHDVLLIMGGISVGDHDHVYRALQENGVETLFYKVKQRPGKPFYAGTRGSKLVFALPGNPASTLTCFYTYVLPALQLLSGQREDFPEGRMLTASEAFVKKVPLTLLLKGIYAEGEVRILGGQESYKMDAFAQANCIVEVPESQEKVEAGSHVRVYPFRYKPIN</sequence>
<feature type="domain" description="MoaB/Mog" evidence="2">
    <location>
        <begin position="52"/>
        <end position="190"/>
    </location>
</feature>
<keyword evidence="1" id="KW-0808">Transferase</keyword>
<proteinExistence type="inferred from homology"/>
<dbReference type="InterPro" id="IPR036425">
    <property type="entry name" value="MoaB/Mog-like_dom_sf"/>
</dbReference>
<dbReference type="Gene3D" id="3.40.980.10">
    <property type="entry name" value="MoaB/Mog-like domain"/>
    <property type="match status" value="1"/>
</dbReference>
<dbReference type="Proteomes" id="UP000005551">
    <property type="component" value="Unassembled WGS sequence"/>
</dbReference>
<keyword evidence="1" id="KW-0460">Magnesium</keyword>
<keyword evidence="1" id="KW-0501">Molybdenum cofactor biosynthesis</keyword>
<evidence type="ECO:0000313" key="3">
    <source>
        <dbReference type="EMBL" id="EIM77830.1"/>
    </source>
</evidence>
<dbReference type="InterPro" id="IPR036688">
    <property type="entry name" value="MoeA_C_domain_IV_sf"/>
</dbReference>
<dbReference type="Pfam" id="PF03454">
    <property type="entry name" value="MoeA_C"/>
    <property type="match status" value="1"/>
</dbReference>
<dbReference type="GO" id="GO:0046872">
    <property type="term" value="F:metal ion binding"/>
    <property type="evidence" value="ECO:0007669"/>
    <property type="project" value="UniProtKB-UniRule"/>
</dbReference>
<evidence type="ECO:0000259" key="2">
    <source>
        <dbReference type="SMART" id="SM00852"/>
    </source>
</evidence>
<comment type="pathway">
    <text evidence="1">Cofactor biosynthesis; molybdopterin biosynthesis.</text>
</comment>
<dbReference type="Gene3D" id="2.40.340.10">
    <property type="entry name" value="MoeA, C-terminal, domain IV"/>
    <property type="match status" value="1"/>
</dbReference>
<dbReference type="NCBIfam" id="TIGR00177">
    <property type="entry name" value="molyb_syn"/>
    <property type="match status" value="1"/>
</dbReference>
<dbReference type="InterPro" id="IPR005111">
    <property type="entry name" value="MoeA_C_domain_IV"/>
</dbReference>
<comment type="function">
    <text evidence="1">Catalyzes the insertion of molybdate into adenylated molybdopterin with the concomitant release of AMP.</text>
</comment>